<dbReference type="Gene3D" id="2.80.10.50">
    <property type="match status" value="1"/>
</dbReference>
<feature type="non-terminal residue" evidence="2">
    <location>
        <position position="1"/>
    </location>
</feature>
<evidence type="ECO:0000313" key="2">
    <source>
        <dbReference type="EMBL" id="GMR37719.1"/>
    </source>
</evidence>
<dbReference type="CDD" id="cd00257">
    <property type="entry name" value="beta-trefoil_FSCN-like"/>
    <property type="match status" value="1"/>
</dbReference>
<dbReference type="SUPFAM" id="SSF50405">
    <property type="entry name" value="Actin-crosslinking proteins"/>
    <property type="match status" value="1"/>
</dbReference>
<dbReference type="InterPro" id="IPR008999">
    <property type="entry name" value="Actin-crosslinking"/>
</dbReference>
<sequence>PSSKMRLLFLSILLIAFSTHAFTINIENNKTETVAADTLKDAVQYKRLLRSHHGTYLRANPLGTVDLDSFPAGEYERWYMYMEEVQGKLTLKTAATNFFLTFLRADWWTNLINLSRYPEEWEMWTKFANDNGSFSFQSAPTCPIKLTVMNYDTIAYWEQLN</sequence>
<name>A0AAN4ZD16_9BILA</name>
<dbReference type="PANTHER" id="PTHR33351">
    <property type="entry name" value="HISACTOPHILIN-1-RELATED"/>
    <property type="match status" value="1"/>
</dbReference>
<feature type="chain" id="PRO_5042978891" evidence="1">
    <location>
        <begin position="22"/>
        <end position="161"/>
    </location>
</feature>
<accession>A0AAN4ZD16</accession>
<reference evidence="3" key="1">
    <citation type="submission" date="2022-10" db="EMBL/GenBank/DDBJ databases">
        <title>Genome assembly of Pristionchus species.</title>
        <authorList>
            <person name="Yoshida K."/>
            <person name="Sommer R.J."/>
        </authorList>
    </citation>
    <scope>NUCLEOTIDE SEQUENCE [LARGE SCALE GENOMIC DNA]</scope>
    <source>
        <strain evidence="3">RS5460</strain>
    </source>
</reference>
<keyword evidence="3" id="KW-1185">Reference proteome</keyword>
<dbReference type="PANTHER" id="PTHR33351:SF1">
    <property type="entry name" value="IG-LIKE DOMAIN-CONTAINING PROTEIN-RELATED"/>
    <property type="match status" value="1"/>
</dbReference>
<keyword evidence="1" id="KW-0732">Signal</keyword>
<gene>
    <name evidence="2" type="ORF">PMAYCL1PPCAC_07914</name>
</gene>
<dbReference type="GO" id="GO:0030041">
    <property type="term" value="P:actin filament polymerization"/>
    <property type="evidence" value="ECO:0007669"/>
    <property type="project" value="TreeGrafter"/>
</dbReference>
<dbReference type="Proteomes" id="UP001328107">
    <property type="component" value="Unassembled WGS sequence"/>
</dbReference>
<feature type="signal peptide" evidence="1">
    <location>
        <begin position="1"/>
        <end position="21"/>
    </location>
</feature>
<dbReference type="AlphaFoldDB" id="A0AAN4ZD16"/>
<comment type="caution">
    <text evidence="2">The sequence shown here is derived from an EMBL/GenBank/DDBJ whole genome shotgun (WGS) entry which is preliminary data.</text>
</comment>
<organism evidence="2 3">
    <name type="scientific">Pristionchus mayeri</name>
    <dbReference type="NCBI Taxonomy" id="1317129"/>
    <lineage>
        <taxon>Eukaryota</taxon>
        <taxon>Metazoa</taxon>
        <taxon>Ecdysozoa</taxon>
        <taxon>Nematoda</taxon>
        <taxon>Chromadorea</taxon>
        <taxon>Rhabditida</taxon>
        <taxon>Rhabditina</taxon>
        <taxon>Diplogasteromorpha</taxon>
        <taxon>Diplogasteroidea</taxon>
        <taxon>Neodiplogasteridae</taxon>
        <taxon>Pristionchus</taxon>
    </lineage>
</organism>
<protein>
    <submittedName>
        <fullName evidence="2">Uncharacterized protein</fullName>
    </submittedName>
</protein>
<evidence type="ECO:0000256" key="1">
    <source>
        <dbReference type="SAM" id="SignalP"/>
    </source>
</evidence>
<dbReference type="InterPro" id="IPR052883">
    <property type="entry name" value="Hisactophilin"/>
</dbReference>
<dbReference type="GO" id="GO:0051015">
    <property type="term" value="F:actin filament binding"/>
    <property type="evidence" value="ECO:0007669"/>
    <property type="project" value="TreeGrafter"/>
</dbReference>
<dbReference type="GO" id="GO:0015629">
    <property type="term" value="C:actin cytoskeleton"/>
    <property type="evidence" value="ECO:0007669"/>
    <property type="project" value="TreeGrafter"/>
</dbReference>
<evidence type="ECO:0000313" key="3">
    <source>
        <dbReference type="Proteomes" id="UP001328107"/>
    </source>
</evidence>
<dbReference type="EMBL" id="BTRK01000002">
    <property type="protein sequence ID" value="GMR37719.1"/>
    <property type="molecule type" value="Genomic_DNA"/>
</dbReference>
<proteinExistence type="predicted"/>